<protein>
    <submittedName>
        <fullName evidence="2">Uncharacterized protein</fullName>
    </submittedName>
</protein>
<comment type="caution">
    <text evidence="2">The sequence shown here is derived from an EMBL/GenBank/DDBJ whole genome shotgun (WGS) entry which is preliminary data.</text>
</comment>
<accession>A0A9Q1EBI9</accession>
<reference evidence="2" key="1">
    <citation type="journal article" date="2023" name="Science">
        <title>Genome structures resolve the early diversification of teleost fishes.</title>
        <authorList>
            <person name="Parey E."/>
            <person name="Louis A."/>
            <person name="Montfort J."/>
            <person name="Bouchez O."/>
            <person name="Roques C."/>
            <person name="Iampietro C."/>
            <person name="Lluch J."/>
            <person name="Castinel A."/>
            <person name="Donnadieu C."/>
            <person name="Desvignes T."/>
            <person name="Floi Bucao C."/>
            <person name="Jouanno E."/>
            <person name="Wen M."/>
            <person name="Mejri S."/>
            <person name="Dirks R."/>
            <person name="Jansen H."/>
            <person name="Henkel C."/>
            <person name="Chen W.J."/>
            <person name="Zahm M."/>
            <person name="Cabau C."/>
            <person name="Klopp C."/>
            <person name="Thompson A.W."/>
            <person name="Robinson-Rechavi M."/>
            <person name="Braasch I."/>
            <person name="Lecointre G."/>
            <person name="Bobe J."/>
            <person name="Postlethwait J.H."/>
            <person name="Berthelot C."/>
            <person name="Roest Crollius H."/>
            <person name="Guiguen Y."/>
        </authorList>
    </citation>
    <scope>NUCLEOTIDE SEQUENCE</scope>
    <source>
        <strain evidence="2">WJC10195</strain>
    </source>
</reference>
<proteinExistence type="predicted"/>
<keyword evidence="3" id="KW-1185">Reference proteome</keyword>
<organism evidence="2 3">
    <name type="scientific">Synaphobranchus kaupii</name>
    <name type="common">Kaup's arrowtooth eel</name>
    <dbReference type="NCBI Taxonomy" id="118154"/>
    <lineage>
        <taxon>Eukaryota</taxon>
        <taxon>Metazoa</taxon>
        <taxon>Chordata</taxon>
        <taxon>Craniata</taxon>
        <taxon>Vertebrata</taxon>
        <taxon>Euteleostomi</taxon>
        <taxon>Actinopterygii</taxon>
        <taxon>Neopterygii</taxon>
        <taxon>Teleostei</taxon>
        <taxon>Anguilliformes</taxon>
        <taxon>Synaphobranchidae</taxon>
        <taxon>Synaphobranchus</taxon>
    </lineage>
</organism>
<dbReference type="AlphaFoldDB" id="A0A9Q1EBI9"/>
<dbReference type="Proteomes" id="UP001152622">
    <property type="component" value="Chromosome 20"/>
</dbReference>
<feature type="region of interest" description="Disordered" evidence="1">
    <location>
        <begin position="37"/>
        <end position="58"/>
    </location>
</feature>
<gene>
    <name evidence="2" type="ORF">SKAU_G00390940</name>
</gene>
<sequence>MGNLKQGQPVRCRELLTSGRMFKFTWTPGHAGRVSPVSRPALLGPEPAARNSQLSRGVNIQTGERIDFGTRHQV</sequence>
<dbReference type="EMBL" id="JAINUF010000020">
    <property type="protein sequence ID" value="KAJ8335752.1"/>
    <property type="molecule type" value="Genomic_DNA"/>
</dbReference>
<evidence type="ECO:0000256" key="1">
    <source>
        <dbReference type="SAM" id="MobiDB-lite"/>
    </source>
</evidence>
<evidence type="ECO:0000313" key="2">
    <source>
        <dbReference type="EMBL" id="KAJ8335752.1"/>
    </source>
</evidence>
<evidence type="ECO:0000313" key="3">
    <source>
        <dbReference type="Proteomes" id="UP001152622"/>
    </source>
</evidence>
<name>A0A9Q1EBI9_SYNKA</name>